<feature type="compositionally biased region" description="Polar residues" evidence="1">
    <location>
        <begin position="152"/>
        <end position="171"/>
    </location>
</feature>
<dbReference type="OrthoDB" id="10251048at2759"/>
<feature type="region of interest" description="Disordered" evidence="1">
    <location>
        <begin position="580"/>
        <end position="640"/>
    </location>
</feature>
<protein>
    <submittedName>
        <fullName evidence="2">Uncharacterized protein</fullName>
    </submittedName>
</protein>
<feature type="region of interest" description="Disordered" evidence="1">
    <location>
        <begin position="396"/>
        <end position="495"/>
    </location>
</feature>
<organism evidence="2 3">
    <name type="scientific">Microthyrium microscopicum</name>
    <dbReference type="NCBI Taxonomy" id="703497"/>
    <lineage>
        <taxon>Eukaryota</taxon>
        <taxon>Fungi</taxon>
        <taxon>Dikarya</taxon>
        <taxon>Ascomycota</taxon>
        <taxon>Pezizomycotina</taxon>
        <taxon>Dothideomycetes</taxon>
        <taxon>Dothideomycetes incertae sedis</taxon>
        <taxon>Microthyriales</taxon>
        <taxon>Microthyriaceae</taxon>
        <taxon>Microthyrium</taxon>
    </lineage>
</organism>
<name>A0A6A6UW13_9PEZI</name>
<sequence>MPTSGTERSQLLLPLGVYLKNWLIAHEHLGSPPRSNVVRPGISPYETQAAMDFHSTFLPPPPEYHFSEFTTPTRQSQSRADLNSLIQMGGAKERQRANRRLGRLQASGAANNSHIQIVPRAPEPEQYYDEAEDDVPTFRTLSYQADLARTVKPSTHQRNVPSANMDSSYATKTRLDSSDLQLAGESIYARSSGSRSGGYVTLRPAHGKYHEQYQTSDDSSLDRPKPVQSIVNPSFQDYSSSVQQHSDGRFAPERGHNSNLSSYVPSRQESMTDYSEASHEHFMESSNQNNAAKSYQRHALDFEHIFGSTIPDVQWLNSHQGTYDGYLIFVQAPSGDVHACQWNQAAFQWAEAGVWNVKKGRIEGALARERLRANSTGEIIKPGSIHYFRAVAMQREQDGQTQSVRRRESSASLASPTPSGANRNIMGSDYSSNQSGKTIKKSTVRLPTGQPPAPSVESPYSSAQTVRPAQEATKKVQNDNAMQSARSQSQFGNIPRGDESTFGYDGYDQPQTAIYRPSGLGISDYQSSHVNPQDQIQNYGLPEPPRFPAKLDLRFALPMKQVSMISAELKNKPLQEEFKIPAGHGNIGGEEDLEDSSETNTNPSPMASPHQVDGDGEAPNEDALSRLGLDTPNRRDSRTVLGDMVKTPGSAQIKFMNALRSIREEYTDVSQPLRNQLPGPWTAPFFQDNAKQDDLPFIGADENHHAQPTLDEWFGNFGLGSRRRAFGAKITKGPSNKITDDVLVPLAESLNSYLDPENPANYVQMLNPFTVPNPKDIATGPGSNNSFWINPPFNVPGKKLQPQQPARNHGMDGKPDANNATLGANFGSSNTIIHHREAGQSSTVVPDRGVGKSRSASQDHSSSPSSSLPGLGAGLGSSMVSPLHDRIYGNTSTSRVWGLKAMSPTGPDKSSLLSGLVAESEADD</sequence>
<keyword evidence="3" id="KW-1185">Reference proteome</keyword>
<feature type="compositionally biased region" description="Polar residues" evidence="1">
    <location>
        <begin position="818"/>
        <end position="832"/>
    </location>
</feature>
<feature type="region of interest" description="Disordered" evidence="1">
    <location>
        <begin position="898"/>
        <end position="924"/>
    </location>
</feature>
<reference evidence="2" key="1">
    <citation type="journal article" date="2020" name="Stud. Mycol.">
        <title>101 Dothideomycetes genomes: a test case for predicting lifestyles and emergence of pathogens.</title>
        <authorList>
            <person name="Haridas S."/>
            <person name="Albert R."/>
            <person name="Binder M."/>
            <person name="Bloem J."/>
            <person name="Labutti K."/>
            <person name="Salamov A."/>
            <person name="Andreopoulos B."/>
            <person name="Baker S."/>
            <person name="Barry K."/>
            <person name="Bills G."/>
            <person name="Bluhm B."/>
            <person name="Cannon C."/>
            <person name="Castanera R."/>
            <person name="Culley D."/>
            <person name="Daum C."/>
            <person name="Ezra D."/>
            <person name="Gonzalez J."/>
            <person name="Henrissat B."/>
            <person name="Kuo A."/>
            <person name="Liang C."/>
            <person name="Lipzen A."/>
            <person name="Lutzoni F."/>
            <person name="Magnuson J."/>
            <person name="Mondo S."/>
            <person name="Nolan M."/>
            <person name="Ohm R."/>
            <person name="Pangilinan J."/>
            <person name="Park H.-J."/>
            <person name="Ramirez L."/>
            <person name="Alfaro M."/>
            <person name="Sun H."/>
            <person name="Tritt A."/>
            <person name="Yoshinaga Y."/>
            <person name="Zwiers L.-H."/>
            <person name="Turgeon B."/>
            <person name="Goodwin S."/>
            <person name="Spatafora J."/>
            <person name="Crous P."/>
            <person name="Grigoriev I."/>
        </authorList>
    </citation>
    <scope>NUCLEOTIDE SEQUENCE</scope>
    <source>
        <strain evidence="2">CBS 115976</strain>
    </source>
</reference>
<feature type="compositionally biased region" description="Polar residues" evidence="1">
    <location>
        <begin position="458"/>
        <end position="467"/>
    </location>
</feature>
<dbReference type="AlphaFoldDB" id="A0A6A6UW13"/>
<dbReference type="EMBL" id="MU004230">
    <property type="protein sequence ID" value="KAF2675164.1"/>
    <property type="molecule type" value="Genomic_DNA"/>
</dbReference>
<evidence type="ECO:0000313" key="2">
    <source>
        <dbReference type="EMBL" id="KAF2675164.1"/>
    </source>
</evidence>
<proteinExistence type="predicted"/>
<feature type="compositionally biased region" description="Polar residues" evidence="1">
    <location>
        <begin position="410"/>
        <end position="422"/>
    </location>
</feature>
<gene>
    <name evidence="2" type="ORF">BT63DRAFT_436123</name>
</gene>
<feature type="compositionally biased region" description="Polar residues" evidence="1">
    <location>
        <begin position="229"/>
        <end position="245"/>
    </location>
</feature>
<feature type="region of interest" description="Disordered" evidence="1">
    <location>
        <begin position="210"/>
        <end position="290"/>
    </location>
</feature>
<evidence type="ECO:0000313" key="3">
    <source>
        <dbReference type="Proteomes" id="UP000799302"/>
    </source>
</evidence>
<feature type="region of interest" description="Disordered" evidence="1">
    <location>
        <begin position="782"/>
        <end position="886"/>
    </location>
</feature>
<feature type="compositionally biased region" description="Low complexity" evidence="1">
    <location>
        <begin position="853"/>
        <end position="870"/>
    </location>
</feature>
<feature type="compositionally biased region" description="Polar residues" evidence="1">
    <location>
        <begin position="478"/>
        <end position="492"/>
    </location>
</feature>
<accession>A0A6A6UW13</accession>
<dbReference type="Proteomes" id="UP000799302">
    <property type="component" value="Unassembled WGS sequence"/>
</dbReference>
<feature type="region of interest" description="Disordered" evidence="1">
    <location>
        <begin position="151"/>
        <end position="172"/>
    </location>
</feature>
<feature type="compositionally biased region" description="Basic and acidic residues" evidence="1">
    <location>
        <begin position="246"/>
        <end position="256"/>
    </location>
</feature>
<feature type="compositionally biased region" description="Polar residues" evidence="1">
    <location>
        <begin position="257"/>
        <end position="275"/>
    </location>
</feature>
<evidence type="ECO:0000256" key="1">
    <source>
        <dbReference type="SAM" id="MobiDB-lite"/>
    </source>
</evidence>